<accession>A0A9Q1MTW2</accession>
<evidence type="ECO:0000313" key="10">
    <source>
        <dbReference type="EMBL" id="KAJ8565561.1"/>
    </source>
</evidence>
<keyword evidence="11" id="KW-1185">Reference proteome</keyword>
<dbReference type="GO" id="GO:0008970">
    <property type="term" value="F:phospholipase A1 activity"/>
    <property type="evidence" value="ECO:0007669"/>
    <property type="project" value="UniProtKB-ARBA"/>
</dbReference>
<dbReference type="CDD" id="cd00519">
    <property type="entry name" value="Lipase_3"/>
    <property type="match status" value="1"/>
</dbReference>
<dbReference type="AlphaFoldDB" id="A0A9Q1MTW2"/>
<dbReference type="PANTHER" id="PTHR31403">
    <property type="entry name" value="PHOSPHOLIPASE A1-IBETA2, CHLOROPLASTIC"/>
    <property type="match status" value="1"/>
</dbReference>
<dbReference type="GO" id="GO:0047714">
    <property type="term" value="F:galactolipase activity"/>
    <property type="evidence" value="ECO:0007669"/>
    <property type="project" value="UniProtKB-ARBA"/>
</dbReference>
<comment type="caution">
    <text evidence="10">The sequence shown here is derived from an EMBL/GenBank/DDBJ whole genome shotgun (WGS) entry which is preliminary data.</text>
</comment>
<dbReference type="Proteomes" id="UP001152561">
    <property type="component" value="Unassembled WGS sequence"/>
</dbReference>
<evidence type="ECO:0000256" key="5">
    <source>
        <dbReference type="ARBA" id="ARBA00022801"/>
    </source>
</evidence>
<comment type="subcellular location">
    <subcellularLocation>
        <location evidence="1">Plastid</location>
        <location evidence="1">Chloroplast</location>
    </subcellularLocation>
</comment>
<name>A0A9Q1MTW2_9SOLA</name>
<keyword evidence="6" id="KW-0809">Transit peptide</keyword>
<evidence type="ECO:0000259" key="9">
    <source>
        <dbReference type="Pfam" id="PF01764"/>
    </source>
</evidence>
<evidence type="ECO:0000256" key="4">
    <source>
        <dbReference type="ARBA" id="ARBA00022640"/>
    </source>
</evidence>
<evidence type="ECO:0000256" key="6">
    <source>
        <dbReference type="ARBA" id="ARBA00022946"/>
    </source>
</evidence>
<organism evidence="10 11">
    <name type="scientific">Anisodus acutangulus</name>
    <dbReference type="NCBI Taxonomy" id="402998"/>
    <lineage>
        <taxon>Eukaryota</taxon>
        <taxon>Viridiplantae</taxon>
        <taxon>Streptophyta</taxon>
        <taxon>Embryophyta</taxon>
        <taxon>Tracheophyta</taxon>
        <taxon>Spermatophyta</taxon>
        <taxon>Magnoliopsida</taxon>
        <taxon>eudicotyledons</taxon>
        <taxon>Gunneridae</taxon>
        <taxon>Pentapetalae</taxon>
        <taxon>asterids</taxon>
        <taxon>lamiids</taxon>
        <taxon>Solanales</taxon>
        <taxon>Solanaceae</taxon>
        <taxon>Solanoideae</taxon>
        <taxon>Hyoscyameae</taxon>
        <taxon>Anisodus</taxon>
    </lineage>
</organism>
<proteinExistence type="inferred from homology"/>
<comment type="similarity">
    <text evidence="2">Belongs to the AB hydrolase superfamily. Lipase family.</text>
</comment>
<sequence>MHCPNQLLLTGNQHFGLALPKTWQCNSTILKLNTARRSIKINNSCDPSSGHCQLIDNDKLGGRWMEFQGIKNWDGLLDPLDDDLREEILRYGEFVEAAYDCFDFDMSSATYATCRYPKDTMLAQCGLDQSGYKVIINLHATCAVQMPRWIIPQLGVAAIQLDRLRGSKPSLQDTILEEIASILNNYSDEPLSITITGHSLGAALATLTACDITTKFDHLPMVTVLSFGGPRIGNNSFRYQLTKNGTKVLRIVNSDDLITKVPGFVIDDDDVASRGDATVARLPSWLEKYMEDTQ</sequence>
<dbReference type="PANTHER" id="PTHR31403:SF8">
    <property type="entry name" value="PHOSPHOLIPASE A(1) DAD1, CHLOROPLASTIC-LIKE"/>
    <property type="match status" value="1"/>
</dbReference>
<evidence type="ECO:0000256" key="1">
    <source>
        <dbReference type="ARBA" id="ARBA00004229"/>
    </source>
</evidence>
<dbReference type="GO" id="GO:0009507">
    <property type="term" value="C:chloroplast"/>
    <property type="evidence" value="ECO:0007669"/>
    <property type="project" value="UniProtKB-SubCell"/>
</dbReference>
<protein>
    <recommendedName>
        <fullName evidence="9">Fungal lipase-type domain-containing protein</fullName>
    </recommendedName>
</protein>
<dbReference type="EMBL" id="JAJAGQ010000004">
    <property type="protein sequence ID" value="KAJ8565561.1"/>
    <property type="molecule type" value="Genomic_DNA"/>
</dbReference>
<keyword evidence="7" id="KW-0442">Lipid degradation</keyword>
<evidence type="ECO:0000256" key="7">
    <source>
        <dbReference type="ARBA" id="ARBA00022963"/>
    </source>
</evidence>
<keyword evidence="8" id="KW-0443">Lipid metabolism</keyword>
<gene>
    <name evidence="10" type="ORF">K7X08_008137</name>
</gene>
<evidence type="ECO:0000256" key="3">
    <source>
        <dbReference type="ARBA" id="ARBA00022528"/>
    </source>
</evidence>
<keyword evidence="4" id="KW-0934">Plastid</keyword>
<evidence type="ECO:0000256" key="8">
    <source>
        <dbReference type="ARBA" id="ARBA00023098"/>
    </source>
</evidence>
<evidence type="ECO:0000313" key="11">
    <source>
        <dbReference type="Proteomes" id="UP001152561"/>
    </source>
</evidence>
<dbReference type="Gene3D" id="3.40.50.1820">
    <property type="entry name" value="alpha/beta hydrolase"/>
    <property type="match status" value="2"/>
</dbReference>
<keyword evidence="3" id="KW-0150">Chloroplast</keyword>
<feature type="domain" description="Fungal lipase-type" evidence="9">
    <location>
        <begin position="165"/>
        <end position="264"/>
    </location>
</feature>
<keyword evidence="5" id="KW-0378">Hydrolase</keyword>
<dbReference type="InterPro" id="IPR029058">
    <property type="entry name" value="AB_hydrolase_fold"/>
</dbReference>
<reference evidence="11" key="1">
    <citation type="journal article" date="2023" name="Proc. Natl. Acad. Sci. U.S.A.">
        <title>Genomic and structural basis for evolution of tropane alkaloid biosynthesis.</title>
        <authorList>
            <person name="Wanga Y.-J."/>
            <person name="Taina T."/>
            <person name="Yua J.-Y."/>
            <person name="Lia J."/>
            <person name="Xua B."/>
            <person name="Chenc J."/>
            <person name="D'Auriad J.C."/>
            <person name="Huanga J.-P."/>
            <person name="Huanga S.-X."/>
        </authorList>
    </citation>
    <scope>NUCLEOTIDE SEQUENCE [LARGE SCALE GENOMIC DNA]</scope>
    <source>
        <strain evidence="11">cv. KIB-2019</strain>
    </source>
</reference>
<dbReference type="GO" id="GO:0016042">
    <property type="term" value="P:lipid catabolic process"/>
    <property type="evidence" value="ECO:0007669"/>
    <property type="project" value="UniProtKB-KW"/>
</dbReference>
<dbReference type="InterPro" id="IPR002921">
    <property type="entry name" value="Fungal_lipase-type"/>
</dbReference>
<dbReference type="Pfam" id="PF01764">
    <property type="entry name" value="Lipase_3"/>
    <property type="match status" value="1"/>
</dbReference>
<dbReference type="SUPFAM" id="SSF53474">
    <property type="entry name" value="alpha/beta-Hydrolases"/>
    <property type="match status" value="1"/>
</dbReference>
<evidence type="ECO:0000256" key="2">
    <source>
        <dbReference type="ARBA" id="ARBA00010701"/>
    </source>
</evidence>
<dbReference type="OrthoDB" id="426718at2759"/>